<proteinExistence type="predicted"/>
<feature type="region of interest" description="Disordered" evidence="1">
    <location>
        <begin position="148"/>
        <end position="171"/>
    </location>
</feature>
<evidence type="ECO:0000313" key="3">
    <source>
        <dbReference type="EMBL" id="TNV74086.1"/>
    </source>
</evidence>
<protein>
    <recommendedName>
        <fullName evidence="5">COPI associated protein</fullName>
    </recommendedName>
</protein>
<organism evidence="3 4">
    <name type="scientific">Halteria grandinella</name>
    <dbReference type="NCBI Taxonomy" id="5974"/>
    <lineage>
        <taxon>Eukaryota</taxon>
        <taxon>Sar</taxon>
        <taxon>Alveolata</taxon>
        <taxon>Ciliophora</taxon>
        <taxon>Intramacronucleata</taxon>
        <taxon>Spirotrichea</taxon>
        <taxon>Stichotrichia</taxon>
        <taxon>Sporadotrichida</taxon>
        <taxon>Halteriidae</taxon>
        <taxon>Halteria</taxon>
    </lineage>
</organism>
<gene>
    <name evidence="3" type="ORF">FGO68_gene12310</name>
</gene>
<keyword evidence="4" id="KW-1185">Reference proteome</keyword>
<name>A0A8J8NFF2_HALGN</name>
<evidence type="ECO:0000313" key="4">
    <source>
        <dbReference type="Proteomes" id="UP000785679"/>
    </source>
</evidence>
<evidence type="ECO:0000256" key="1">
    <source>
        <dbReference type="SAM" id="MobiDB-lite"/>
    </source>
</evidence>
<comment type="caution">
    <text evidence="3">The sequence shown here is derived from an EMBL/GenBank/DDBJ whole genome shotgun (WGS) entry which is preliminary data.</text>
</comment>
<keyword evidence="2" id="KW-0472">Membrane</keyword>
<feature type="transmembrane region" description="Helical" evidence="2">
    <location>
        <begin position="21"/>
        <end position="43"/>
    </location>
</feature>
<sequence>MKYQLSKSHHSSSYQKGRKRLFIRVARLMVYFAFMVLCMNVLYRMLITCGLVQANSTESGGVTYLMMTLFQGAFAALLILAELRKRGLLIYIEFLRGRFGKGLLLLMIGVLVFDENRSNDMATGILIVLGGLFNVIVSCMRSDFDSVRDKQGRRQDSDYEGEPLNRPDQDVRAGQDIEHYGTLSDDSSSTFEVPAHIVQQSKGIVQSVAKDLASVPTRSLRR</sequence>
<reference evidence="3" key="1">
    <citation type="submission" date="2019-06" db="EMBL/GenBank/DDBJ databases">
        <authorList>
            <person name="Zheng W."/>
        </authorList>
    </citation>
    <scope>NUCLEOTIDE SEQUENCE</scope>
    <source>
        <strain evidence="3">QDHG01</strain>
    </source>
</reference>
<feature type="transmembrane region" description="Helical" evidence="2">
    <location>
        <begin position="125"/>
        <end position="144"/>
    </location>
</feature>
<dbReference type="EMBL" id="RRYP01017505">
    <property type="protein sequence ID" value="TNV74086.1"/>
    <property type="molecule type" value="Genomic_DNA"/>
</dbReference>
<accession>A0A8J8NFF2</accession>
<feature type="transmembrane region" description="Helical" evidence="2">
    <location>
        <begin position="95"/>
        <end position="113"/>
    </location>
</feature>
<evidence type="ECO:0008006" key="5">
    <source>
        <dbReference type="Google" id="ProtNLM"/>
    </source>
</evidence>
<feature type="transmembrane region" description="Helical" evidence="2">
    <location>
        <begin position="63"/>
        <end position="83"/>
    </location>
</feature>
<evidence type="ECO:0000256" key="2">
    <source>
        <dbReference type="SAM" id="Phobius"/>
    </source>
</evidence>
<dbReference type="Proteomes" id="UP000785679">
    <property type="component" value="Unassembled WGS sequence"/>
</dbReference>
<keyword evidence="2" id="KW-1133">Transmembrane helix</keyword>
<dbReference type="AlphaFoldDB" id="A0A8J8NFF2"/>
<keyword evidence="2" id="KW-0812">Transmembrane</keyword>